<evidence type="ECO:0000313" key="3">
    <source>
        <dbReference type="Proteomes" id="UP000664417"/>
    </source>
</evidence>
<organism evidence="2 3">
    <name type="scientific">Acanthopleuribacter pedis</name>
    <dbReference type="NCBI Taxonomy" id="442870"/>
    <lineage>
        <taxon>Bacteria</taxon>
        <taxon>Pseudomonadati</taxon>
        <taxon>Acidobacteriota</taxon>
        <taxon>Holophagae</taxon>
        <taxon>Acanthopleuribacterales</taxon>
        <taxon>Acanthopleuribacteraceae</taxon>
        <taxon>Acanthopleuribacter</taxon>
    </lineage>
</organism>
<dbReference type="SUPFAM" id="SSF48452">
    <property type="entry name" value="TPR-like"/>
    <property type="match status" value="1"/>
</dbReference>
<dbReference type="Proteomes" id="UP000664417">
    <property type="component" value="Unassembled WGS sequence"/>
</dbReference>
<accession>A0A8J7QDE2</accession>
<keyword evidence="3" id="KW-1185">Reference proteome</keyword>
<feature type="compositionally biased region" description="Polar residues" evidence="1">
    <location>
        <begin position="293"/>
        <end position="312"/>
    </location>
</feature>
<sequence length="414" mass="46504">MSRQPRHFPLSVALFLLVLGSALPGAAMFSGYKTFFKDGEAKLEAGDHQGALADFQEAFRLENKASRYRLEGAIFANYLPRYKIALAYEPLDIMEAEAWIKKSTDALEEEVIKRQRKELAKYHADKNRIQKAAEEKRKALAAQFNIALSDAQNLLNQKKFAEARRAFQKLVQDYPNRPEAQVGLGKVDNAKLTHLRTMALDAKTAIIDRNFAKAETVIGQIERIDAGFGEIASLKQQIVDAKRRIADAADAEKRRKQLEDEKNRLAALEAERKRREALAQAQADNQTNNQTTSPPRENSPPQTNTATAQAEQNKAALREALLATLKPYRRGDPGKALSELQEIAIDGAEDSLSFRWLKGIYLLGKHHHSLEPDEAVLDLARGEILEVQRMQPDFRPDPGIYPRYVIEFFGATGN</sequence>
<feature type="region of interest" description="Disordered" evidence="1">
    <location>
        <begin position="272"/>
        <end position="313"/>
    </location>
</feature>
<dbReference type="EMBL" id="JAFREP010000001">
    <property type="protein sequence ID" value="MBO1317018.1"/>
    <property type="molecule type" value="Genomic_DNA"/>
</dbReference>
<gene>
    <name evidence="2" type="ORF">J3U88_01005</name>
</gene>
<reference evidence="2" key="1">
    <citation type="submission" date="2021-03" db="EMBL/GenBank/DDBJ databases">
        <authorList>
            <person name="Wang G."/>
        </authorList>
    </citation>
    <scope>NUCLEOTIDE SEQUENCE</scope>
    <source>
        <strain evidence="2">KCTC 12899</strain>
    </source>
</reference>
<evidence type="ECO:0000256" key="1">
    <source>
        <dbReference type="SAM" id="MobiDB-lite"/>
    </source>
</evidence>
<dbReference type="Gene3D" id="1.25.40.10">
    <property type="entry name" value="Tetratricopeptide repeat domain"/>
    <property type="match status" value="1"/>
</dbReference>
<protein>
    <submittedName>
        <fullName evidence="2">Uncharacterized protein</fullName>
    </submittedName>
</protein>
<comment type="caution">
    <text evidence="2">The sequence shown here is derived from an EMBL/GenBank/DDBJ whole genome shotgun (WGS) entry which is preliminary data.</text>
</comment>
<feature type="compositionally biased region" description="Low complexity" evidence="1">
    <location>
        <begin position="278"/>
        <end position="292"/>
    </location>
</feature>
<evidence type="ECO:0000313" key="2">
    <source>
        <dbReference type="EMBL" id="MBO1317018.1"/>
    </source>
</evidence>
<name>A0A8J7QDE2_9BACT</name>
<dbReference type="RefSeq" id="WP_207856254.1">
    <property type="nucleotide sequence ID" value="NZ_JAFREP010000001.1"/>
</dbReference>
<dbReference type="InterPro" id="IPR011990">
    <property type="entry name" value="TPR-like_helical_dom_sf"/>
</dbReference>
<dbReference type="AlphaFoldDB" id="A0A8J7QDE2"/>
<proteinExistence type="predicted"/>